<protein>
    <submittedName>
        <fullName evidence="6">LysR family transcriptional regulator</fullName>
    </submittedName>
</protein>
<dbReference type="Proteomes" id="UP000076848">
    <property type="component" value="Unassembled WGS sequence"/>
</dbReference>
<dbReference type="InterPro" id="IPR036388">
    <property type="entry name" value="WH-like_DNA-bd_sf"/>
</dbReference>
<dbReference type="PROSITE" id="PS50931">
    <property type="entry name" value="HTH_LYSR"/>
    <property type="match status" value="1"/>
</dbReference>
<evidence type="ECO:0000313" key="6">
    <source>
        <dbReference type="EMBL" id="SAI71655.1"/>
    </source>
</evidence>
<dbReference type="Gene3D" id="1.10.10.10">
    <property type="entry name" value="Winged helix-like DNA-binding domain superfamily/Winged helix DNA-binding domain"/>
    <property type="match status" value="1"/>
</dbReference>
<dbReference type="SUPFAM" id="SSF53850">
    <property type="entry name" value="Periplasmic binding protein-like II"/>
    <property type="match status" value="1"/>
</dbReference>
<comment type="similarity">
    <text evidence="1">Belongs to the LysR transcriptional regulatory family.</text>
</comment>
<keyword evidence="4" id="KW-0804">Transcription</keyword>
<evidence type="ECO:0000313" key="7">
    <source>
        <dbReference type="Proteomes" id="UP000076848"/>
    </source>
</evidence>
<dbReference type="EMBL" id="FKIF01000007">
    <property type="protein sequence ID" value="SAI71655.1"/>
    <property type="molecule type" value="Genomic_DNA"/>
</dbReference>
<keyword evidence="3" id="KW-0238">DNA-binding</keyword>
<proteinExistence type="inferred from homology"/>
<dbReference type="OrthoDB" id="9076738at2"/>
<dbReference type="GO" id="GO:0043565">
    <property type="term" value="F:sequence-specific DNA binding"/>
    <property type="evidence" value="ECO:0007669"/>
    <property type="project" value="TreeGrafter"/>
</dbReference>
<sequence>MDRLDALHLFTRIVELGSFTDAANVLDIPRATATHAIKALEKRLGARLLDRTTRQVTPTLDGQAFYERSKRILAELEDAETSLSTQVANPHGTLRLDLHGVHATVIILPRIVEFRDRYPRIDVVISSGDRLVDLVKEGIDCVVRAGQPRDSSLVVRKLADMPEIICASPEYLARHGTPRHPSELARHQGIGFFSRGNDSRYPFTVFMDGELVEFPANGWLSVSDAECYTSAALSGCGLIQVPRFRLEEHLQAGRLVQVLPEWECPALPVSALYPFHRQLSPRVRVFIDWARGLYAERFGPLADPAHDRSARGPA</sequence>
<dbReference type="Pfam" id="PF03466">
    <property type="entry name" value="LysR_substrate"/>
    <property type="match status" value="1"/>
</dbReference>
<dbReference type="SUPFAM" id="SSF46785">
    <property type="entry name" value="Winged helix' DNA-binding domain"/>
    <property type="match status" value="1"/>
</dbReference>
<evidence type="ECO:0000256" key="2">
    <source>
        <dbReference type="ARBA" id="ARBA00023015"/>
    </source>
</evidence>
<dbReference type="GO" id="GO:0003700">
    <property type="term" value="F:DNA-binding transcription factor activity"/>
    <property type="evidence" value="ECO:0007669"/>
    <property type="project" value="InterPro"/>
</dbReference>
<evidence type="ECO:0000256" key="1">
    <source>
        <dbReference type="ARBA" id="ARBA00009437"/>
    </source>
</evidence>
<reference evidence="6 7" key="1">
    <citation type="submission" date="2016-04" db="EMBL/GenBank/DDBJ databases">
        <authorList>
            <consortium name="Pathogen Informatics"/>
        </authorList>
    </citation>
    <scope>NUCLEOTIDE SEQUENCE [LARGE SCALE GENOMIC DNA]</scope>
    <source>
        <strain evidence="6 7">H050680373</strain>
    </source>
</reference>
<dbReference type="CDD" id="cd08472">
    <property type="entry name" value="PBP2_CrgA_like_3"/>
    <property type="match status" value="1"/>
</dbReference>
<dbReference type="InterPro" id="IPR036390">
    <property type="entry name" value="WH_DNA-bd_sf"/>
</dbReference>
<keyword evidence="2" id="KW-0805">Transcription regulation</keyword>
<dbReference type="FunFam" id="1.10.10.10:FF:000001">
    <property type="entry name" value="LysR family transcriptional regulator"/>
    <property type="match status" value="1"/>
</dbReference>
<keyword evidence="7" id="KW-1185">Reference proteome</keyword>
<evidence type="ECO:0000259" key="5">
    <source>
        <dbReference type="PROSITE" id="PS50931"/>
    </source>
</evidence>
<dbReference type="Gene3D" id="3.40.190.290">
    <property type="match status" value="1"/>
</dbReference>
<dbReference type="GO" id="GO:0006351">
    <property type="term" value="P:DNA-templated transcription"/>
    <property type="evidence" value="ECO:0007669"/>
    <property type="project" value="TreeGrafter"/>
</dbReference>
<evidence type="ECO:0000256" key="3">
    <source>
        <dbReference type="ARBA" id="ARBA00023125"/>
    </source>
</evidence>
<dbReference type="Pfam" id="PF00126">
    <property type="entry name" value="HTH_1"/>
    <property type="match status" value="1"/>
</dbReference>
<feature type="domain" description="HTH lysR-type" evidence="5">
    <location>
        <begin position="1"/>
        <end position="59"/>
    </location>
</feature>
<dbReference type="PANTHER" id="PTHR30537:SF72">
    <property type="entry name" value="LYSR FAMILY TRANSCRIPTIONAL REGULATOR"/>
    <property type="match status" value="1"/>
</dbReference>
<evidence type="ECO:0000256" key="4">
    <source>
        <dbReference type="ARBA" id="ARBA00023163"/>
    </source>
</evidence>
<dbReference type="InterPro" id="IPR058163">
    <property type="entry name" value="LysR-type_TF_proteobact-type"/>
</dbReference>
<dbReference type="STRING" id="288768.SAMEA3906486_03669"/>
<dbReference type="PANTHER" id="PTHR30537">
    <property type="entry name" value="HTH-TYPE TRANSCRIPTIONAL REGULATOR"/>
    <property type="match status" value="1"/>
</dbReference>
<accession>A0A157SMN9</accession>
<dbReference type="FunFam" id="3.40.190.290:FF:000001">
    <property type="entry name" value="Transcriptional regulator, LysR family"/>
    <property type="match status" value="1"/>
</dbReference>
<organism evidence="6 7">
    <name type="scientific">Bordetella ansorpii</name>
    <dbReference type="NCBI Taxonomy" id="288768"/>
    <lineage>
        <taxon>Bacteria</taxon>
        <taxon>Pseudomonadati</taxon>
        <taxon>Pseudomonadota</taxon>
        <taxon>Betaproteobacteria</taxon>
        <taxon>Burkholderiales</taxon>
        <taxon>Alcaligenaceae</taxon>
        <taxon>Bordetella</taxon>
    </lineage>
</organism>
<gene>
    <name evidence="6" type="primary">dmlR_19</name>
    <name evidence="6" type="ORF">SAMEA3906486_03669</name>
</gene>
<dbReference type="AlphaFoldDB" id="A0A157SMN9"/>
<dbReference type="RefSeq" id="WP_066130118.1">
    <property type="nucleotide sequence ID" value="NZ_FKIF01000007.1"/>
</dbReference>
<name>A0A157SMN9_9BORD</name>
<dbReference type="InterPro" id="IPR005119">
    <property type="entry name" value="LysR_subst-bd"/>
</dbReference>
<dbReference type="InterPro" id="IPR000847">
    <property type="entry name" value="LysR_HTH_N"/>
</dbReference>